<sequence length="100" mass="11394">MHPEVFDYLYKAGTEIRVRLNLQEYFSILEAFTNIAQRDGKRLFTGGRLLGNGVTSEQELVDSLRRGPIRKGSSFHFDVKTDETPVLQEESMVTVPQFGN</sequence>
<protein>
    <submittedName>
        <fullName evidence="1">Uncharacterized protein</fullName>
    </submittedName>
</protein>
<name>A0A6V7IJQ1_9HYME</name>
<dbReference type="AlphaFoldDB" id="A0A6V7IJQ1"/>
<accession>A0A6V7IJQ1</accession>
<gene>
    <name evidence="1" type="ORF">BBRV_LOCUS25922</name>
</gene>
<dbReference type="EMBL" id="CADCXW020000003">
    <property type="protein sequence ID" value="CAD1539348.1"/>
    <property type="molecule type" value="Genomic_DNA"/>
</dbReference>
<organism evidence="1">
    <name type="scientific">Bracon brevicornis</name>
    <dbReference type="NCBI Taxonomy" id="1563983"/>
    <lineage>
        <taxon>Eukaryota</taxon>
        <taxon>Metazoa</taxon>
        <taxon>Ecdysozoa</taxon>
        <taxon>Arthropoda</taxon>
        <taxon>Hexapoda</taxon>
        <taxon>Insecta</taxon>
        <taxon>Pterygota</taxon>
        <taxon>Neoptera</taxon>
        <taxon>Endopterygota</taxon>
        <taxon>Hymenoptera</taxon>
        <taxon>Apocrita</taxon>
        <taxon>Ichneumonoidea</taxon>
        <taxon>Braconidae</taxon>
        <taxon>Braconinae</taxon>
        <taxon>Bracon</taxon>
    </lineage>
</organism>
<evidence type="ECO:0000313" key="1">
    <source>
        <dbReference type="EMBL" id="CAD1539348.1"/>
    </source>
</evidence>
<proteinExistence type="predicted"/>
<reference evidence="1" key="1">
    <citation type="submission" date="2020-07" db="EMBL/GenBank/DDBJ databases">
        <authorList>
            <person name="Ferguson B K."/>
        </authorList>
    </citation>
    <scope>NUCLEOTIDE SEQUENCE</scope>
    <source>
        <strain evidence="1">L06</strain>
    </source>
</reference>